<evidence type="ECO:0000256" key="2">
    <source>
        <dbReference type="ARBA" id="ARBA00022448"/>
    </source>
</evidence>
<feature type="region of interest" description="Disordered" evidence="8">
    <location>
        <begin position="628"/>
        <end position="672"/>
    </location>
</feature>
<keyword evidence="2" id="KW-0813">Transport</keyword>
<reference evidence="10 11" key="1">
    <citation type="submission" date="2024-03" db="EMBL/GenBank/DDBJ databases">
        <authorList>
            <person name="Jo J.-H."/>
        </authorList>
    </citation>
    <scope>NUCLEOTIDE SEQUENCE [LARGE SCALE GENOMIC DNA]</scope>
    <source>
        <strain evidence="10 11">AS3R-12</strain>
    </source>
</reference>
<protein>
    <submittedName>
        <fullName evidence="10">TonB-dependent receptor</fullName>
    </submittedName>
</protein>
<keyword evidence="11" id="KW-1185">Reference proteome</keyword>
<proteinExistence type="predicted"/>
<evidence type="ECO:0000256" key="5">
    <source>
        <dbReference type="ARBA" id="ARBA00022729"/>
    </source>
</evidence>
<comment type="subcellular location">
    <subcellularLocation>
        <location evidence="1">Cell outer membrane</location>
        <topology evidence="1">Multi-pass membrane protein</topology>
    </subcellularLocation>
</comment>
<evidence type="ECO:0000313" key="10">
    <source>
        <dbReference type="EMBL" id="MEJ6009238.1"/>
    </source>
</evidence>
<feature type="compositionally biased region" description="Gly residues" evidence="8">
    <location>
        <begin position="630"/>
        <end position="672"/>
    </location>
</feature>
<evidence type="ECO:0000313" key="11">
    <source>
        <dbReference type="Proteomes" id="UP001379235"/>
    </source>
</evidence>
<organism evidence="10 11">
    <name type="scientific">Novosphingobium aquae</name>
    <dbReference type="NCBI Taxonomy" id="3133435"/>
    <lineage>
        <taxon>Bacteria</taxon>
        <taxon>Pseudomonadati</taxon>
        <taxon>Pseudomonadota</taxon>
        <taxon>Alphaproteobacteria</taxon>
        <taxon>Sphingomonadales</taxon>
        <taxon>Sphingomonadaceae</taxon>
        <taxon>Novosphingobium</taxon>
    </lineage>
</organism>
<gene>
    <name evidence="10" type="ORF">WG900_04825</name>
</gene>
<evidence type="ECO:0000256" key="3">
    <source>
        <dbReference type="ARBA" id="ARBA00022452"/>
    </source>
</evidence>
<feature type="chain" id="PRO_5045137879" evidence="9">
    <location>
        <begin position="24"/>
        <end position="833"/>
    </location>
</feature>
<dbReference type="SUPFAM" id="SSF56935">
    <property type="entry name" value="Porins"/>
    <property type="match status" value="1"/>
</dbReference>
<dbReference type="PANTHER" id="PTHR30069:SF29">
    <property type="entry name" value="HEMOGLOBIN AND HEMOGLOBIN-HAPTOGLOBIN-BINDING PROTEIN 1-RELATED"/>
    <property type="match status" value="1"/>
</dbReference>
<feature type="signal peptide" evidence="9">
    <location>
        <begin position="1"/>
        <end position="23"/>
    </location>
</feature>
<dbReference type="Proteomes" id="UP001379235">
    <property type="component" value="Unassembled WGS sequence"/>
</dbReference>
<evidence type="ECO:0000256" key="6">
    <source>
        <dbReference type="ARBA" id="ARBA00023136"/>
    </source>
</evidence>
<evidence type="ECO:0000256" key="1">
    <source>
        <dbReference type="ARBA" id="ARBA00004571"/>
    </source>
</evidence>
<accession>A0ABU8S5K3</accession>
<keyword evidence="6" id="KW-0472">Membrane</keyword>
<keyword evidence="10" id="KW-0675">Receptor</keyword>
<evidence type="ECO:0000256" key="4">
    <source>
        <dbReference type="ARBA" id="ARBA00022692"/>
    </source>
</evidence>
<evidence type="ECO:0000256" key="7">
    <source>
        <dbReference type="ARBA" id="ARBA00023237"/>
    </source>
</evidence>
<dbReference type="Gene3D" id="2.40.170.20">
    <property type="entry name" value="TonB-dependent receptor, beta-barrel domain"/>
    <property type="match status" value="2"/>
</dbReference>
<comment type="caution">
    <text evidence="10">The sequence shown here is derived from an EMBL/GenBank/DDBJ whole genome shotgun (WGS) entry which is preliminary data.</text>
</comment>
<keyword evidence="5 9" id="KW-0732">Signal</keyword>
<dbReference type="Gene3D" id="2.170.130.10">
    <property type="entry name" value="TonB-dependent receptor, plug domain"/>
    <property type="match status" value="1"/>
</dbReference>
<dbReference type="RefSeq" id="WP_339965121.1">
    <property type="nucleotide sequence ID" value="NZ_JBBHJY010000001.1"/>
</dbReference>
<sequence length="833" mass="87252">MKLRAPAVCLSVVALAWSLPALAQSNSTVAADAPFEEDEALPLAGEIVVVAERIKGQLDVPQKPIEVLDEKDIASYGANSISDLLAALSPQTGSGRGRGGGGMPIMLINGQRISSFREMRDMPPEAIRRMEILPEEVALRFGYPANARVVNLILKDNFAQRTVDVEYGMPDRGSSATSELQASLFSVANGGRVNITGTHERTTELTEAERGVIQSPGSISSVSTDPDPAFARTLIANRTSSSLNATWSKGLGKNGLAGSLTLNGTMSLVTTNQMSGLNTVTLTAPGGGTALRTFGEPLRRSNQTATYQAGGGYNRPLGAWQFSATVDAGRTESDTRIDRRASTSALTAAALSGTLPITGPIPPQTALGADRAWTASDTVSSLVTLIGRPARLPGGDITMTVKGGYAYIGITSEDTRSAVGRTALNRNDLSAGVNIGIPITSRREGFLEAVGNLSLNLSAGINDLSDFGTLKDWSAGLTWGVTDKLNLQASYLVNEKAPSLAELGNPQIVSFNVPVFDFTRGETALVTVSGGGNPGLLKETDRDLKIGFNWQTPLANTMLLAEFFRNRSSNVTESFPVLTPAIEAAFPGRVTRDASGRLIAIDRRPVTFFSEEASRLRWGLHVNGPIGKAPEGGGAGVPGGGRGPGGGGGRMGGGRMGGGGGPPMTGPMGGGNGQGRWNIALFHTVQFQNTVTVAPGGPVLDLLDGDALTGGGVARHSLEADAGFFYRGFGTRVNATYTAPTRIDGTGLPGSSDLRFGSVTKVNLRMFANLDQMKGLVKDAPWLKGVRVSLVANNLLDSRQRVTDGTGSVPISYQPDLIDPTGRFLGIDISKRF</sequence>
<keyword evidence="7" id="KW-0998">Cell outer membrane</keyword>
<dbReference type="InterPro" id="IPR039426">
    <property type="entry name" value="TonB-dep_rcpt-like"/>
</dbReference>
<dbReference type="InterPro" id="IPR037066">
    <property type="entry name" value="Plug_dom_sf"/>
</dbReference>
<dbReference type="EMBL" id="JBBHJY010000001">
    <property type="protein sequence ID" value="MEJ6009238.1"/>
    <property type="molecule type" value="Genomic_DNA"/>
</dbReference>
<dbReference type="PANTHER" id="PTHR30069">
    <property type="entry name" value="TONB-DEPENDENT OUTER MEMBRANE RECEPTOR"/>
    <property type="match status" value="1"/>
</dbReference>
<keyword evidence="4" id="KW-0812">Transmembrane</keyword>
<dbReference type="InterPro" id="IPR036942">
    <property type="entry name" value="Beta-barrel_TonB_sf"/>
</dbReference>
<evidence type="ECO:0000256" key="8">
    <source>
        <dbReference type="SAM" id="MobiDB-lite"/>
    </source>
</evidence>
<evidence type="ECO:0000256" key="9">
    <source>
        <dbReference type="SAM" id="SignalP"/>
    </source>
</evidence>
<name>A0ABU8S5K3_9SPHN</name>
<keyword evidence="3" id="KW-1134">Transmembrane beta strand</keyword>